<dbReference type="InterPro" id="IPR036812">
    <property type="entry name" value="NAD(P)_OxRdtase_dom_sf"/>
</dbReference>
<comment type="similarity">
    <text evidence="1">Belongs to the aldo/keto reductase family.</text>
</comment>
<keyword evidence="6" id="KW-1185">Reference proteome</keyword>
<evidence type="ECO:0000313" key="5">
    <source>
        <dbReference type="EMBL" id="CAI4212756.1"/>
    </source>
</evidence>
<dbReference type="AlphaFoldDB" id="A0A9P1M754"/>
<dbReference type="SUPFAM" id="SSF51430">
    <property type="entry name" value="NAD(P)-linked oxidoreductase"/>
    <property type="match status" value="1"/>
</dbReference>
<organism evidence="5 6">
    <name type="scientific">Parascedosporium putredinis</name>
    <dbReference type="NCBI Taxonomy" id="1442378"/>
    <lineage>
        <taxon>Eukaryota</taxon>
        <taxon>Fungi</taxon>
        <taxon>Dikarya</taxon>
        <taxon>Ascomycota</taxon>
        <taxon>Pezizomycotina</taxon>
        <taxon>Sordariomycetes</taxon>
        <taxon>Hypocreomycetidae</taxon>
        <taxon>Microascales</taxon>
        <taxon>Microascaceae</taxon>
        <taxon>Parascedosporium</taxon>
    </lineage>
</organism>
<evidence type="ECO:0000256" key="1">
    <source>
        <dbReference type="ARBA" id="ARBA00007905"/>
    </source>
</evidence>
<proteinExistence type="inferred from homology"/>
<feature type="domain" description="NADP-dependent oxidoreductase" evidence="4">
    <location>
        <begin position="61"/>
        <end position="119"/>
    </location>
</feature>
<comment type="caution">
    <text evidence="5">The sequence shown here is derived from an EMBL/GenBank/DDBJ whole genome shotgun (WGS) entry which is preliminary data.</text>
</comment>
<dbReference type="Gene3D" id="3.20.20.100">
    <property type="entry name" value="NADP-dependent oxidoreductase domain"/>
    <property type="match status" value="1"/>
</dbReference>
<dbReference type="Proteomes" id="UP000838763">
    <property type="component" value="Unassembled WGS sequence"/>
</dbReference>
<name>A0A9P1M754_9PEZI</name>
<dbReference type="EMBL" id="CALLCH030000006">
    <property type="protein sequence ID" value="CAI4212756.1"/>
    <property type="molecule type" value="Genomic_DNA"/>
</dbReference>
<evidence type="ECO:0000256" key="2">
    <source>
        <dbReference type="ARBA" id="ARBA00022857"/>
    </source>
</evidence>
<gene>
    <name evidence="5" type="ORF">PPNO1_LOCUS2504</name>
</gene>
<dbReference type="Pfam" id="PF00248">
    <property type="entry name" value="Aldo_ket_red"/>
    <property type="match status" value="1"/>
</dbReference>
<sequence length="157" mass="17354">MSFAIKATLNSGAEIPYENQEDVAKGLEKAFREVPGLKREDIFIALGNNTVGKPLLIEHATIIKIAEEVGGSPAQVLLAWAQFGGHSVIPKSVTPSRIHANFKEVKLSSEHVAAINKIGEAPHRYNIPVNFNPKWDIAIWNEEDEQNATYQVIERIS</sequence>
<dbReference type="InterPro" id="IPR023210">
    <property type="entry name" value="NADP_OxRdtase_dom"/>
</dbReference>
<evidence type="ECO:0000259" key="4">
    <source>
        <dbReference type="Pfam" id="PF00248"/>
    </source>
</evidence>
<dbReference type="OrthoDB" id="416253at2759"/>
<dbReference type="PANTHER" id="PTHR43827:SF3">
    <property type="entry name" value="NADP-DEPENDENT OXIDOREDUCTASE DOMAIN-CONTAINING PROTEIN"/>
    <property type="match status" value="1"/>
</dbReference>
<accession>A0A9P1M754</accession>
<dbReference type="InterPro" id="IPR020471">
    <property type="entry name" value="AKR"/>
</dbReference>
<evidence type="ECO:0000256" key="3">
    <source>
        <dbReference type="ARBA" id="ARBA00023002"/>
    </source>
</evidence>
<keyword evidence="3" id="KW-0560">Oxidoreductase</keyword>
<evidence type="ECO:0000313" key="6">
    <source>
        <dbReference type="Proteomes" id="UP000838763"/>
    </source>
</evidence>
<dbReference type="GO" id="GO:0016616">
    <property type="term" value="F:oxidoreductase activity, acting on the CH-OH group of donors, NAD or NADP as acceptor"/>
    <property type="evidence" value="ECO:0007669"/>
    <property type="project" value="UniProtKB-ARBA"/>
</dbReference>
<dbReference type="PANTHER" id="PTHR43827">
    <property type="entry name" value="2,5-DIKETO-D-GLUCONIC ACID REDUCTASE"/>
    <property type="match status" value="1"/>
</dbReference>
<reference evidence="5" key="1">
    <citation type="submission" date="2022-11" db="EMBL/GenBank/DDBJ databases">
        <authorList>
            <person name="Scott C."/>
            <person name="Bruce N."/>
        </authorList>
    </citation>
    <scope>NUCLEOTIDE SEQUENCE</scope>
</reference>
<keyword evidence="2" id="KW-0521">NADP</keyword>
<protein>
    <recommendedName>
        <fullName evidence="4">NADP-dependent oxidoreductase domain-containing protein</fullName>
    </recommendedName>
</protein>